<evidence type="ECO:0000313" key="2">
    <source>
        <dbReference type="Proteomes" id="UP000078354"/>
    </source>
</evidence>
<dbReference type="RefSeq" id="WP_064677482.1">
    <property type="nucleotide sequence ID" value="NZ_CAXAOT010000028.1"/>
</dbReference>
<sequence length="162" mass="17485">MAFDAFVKIEGIPGEALDEQYRDWIEVSGYSFGTHQSTSATASSNGGASSGRTTLSNFTFTKVLDKASCKLMEASCAGQHLKEVSLVLSRAGGEKLKYFEIILEEVIISDYAQNAAAGIPVEIVQLNYGRIKTIYTQQKRSDGAGGGNIAGGWDRINNKKYS</sequence>
<dbReference type="OrthoDB" id="4865570at2"/>
<dbReference type="AlphaFoldDB" id="A0A191YT45"/>
<evidence type="ECO:0000313" key="1">
    <source>
        <dbReference type="EMBL" id="ANJ55963.1"/>
    </source>
</evidence>
<organism evidence="1 2">
    <name type="scientific">Pseudomonas silesiensis</name>
    <dbReference type="NCBI Taxonomy" id="1853130"/>
    <lineage>
        <taxon>Bacteria</taxon>
        <taxon>Pseudomonadati</taxon>
        <taxon>Pseudomonadota</taxon>
        <taxon>Gammaproteobacteria</taxon>
        <taxon>Pseudomonadales</taxon>
        <taxon>Pseudomonadaceae</taxon>
        <taxon>Pseudomonas</taxon>
    </lineage>
</organism>
<dbReference type="Proteomes" id="UP000078354">
    <property type="component" value="Chromosome"/>
</dbReference>
<dbReference type="EMBL" id="CP014870">
    <property type="protein sequence ID" value="ANJ55963.1"/>
    <property type="molecule type" value="Genomic_DNA"/>
</dbReference>
<dbReference type="NCBIfam" id="TIGR03344">
    <property type="entry name" value="VI_effect_Hcp1"/>
    <property type="match status" value="1"/>
</dbReference>
<dbReference type="InterPro" id="IPR008514">
    <property type="entry name" value="T6SS_Hcp"/>
</dbReference>
<protein>
    <submittedName>
        <fullName evidence="1">Fimbrial protein</fullName>
    </submittedName>
</protein>
<dbReference type="PANTHER" id="PTHR36152">
    <property type="entry name" value="CYTOPLASMIC PROTEIN-RELATED"/>
    <property type="match status" value="1"/>
</dbReference>
<accession>A0A191YT45</accession>
<proteinExistence type="predicted"/>
<dbReference type="Pfam" id="PF05638">
    <property type="entry name" value="T6SS_HCP"/>
    <property type="match status" value="1"/>
</dbReference>
<gene>
    <name evidence="1" type="ORF">PMA3_12760</name>
</gene>
<dbReference type="Gene3D" id="2.30.110.20">
    <property type="entry name" value="Hcp1-like"/>
    <property type="match status" value="1"/>
</dbReference>
<reference evidence="1 2" key="1">
    <citation type="journal article" date="2018" name="Syst. Appl. Microbiol.">
        <title>Pseudomonas silesiensis sp. nov. strain A3T isolated from a biological pesticide sewage treatment plant and analysis of the complete genome sequence.</title>
        <authorList>
            <person name="Kaminski M.A."/>
            <person name="Furmanczyk E.M."/>
            <person name="Sobczak A."/>
            <person name="Dziembowski A."/>
            <person name="Lipinski L."/>
        </authorList>
    </citation>
    <scope>NUCLEOTIDE SEQUENCE [LARGE SCALE GENOMIC DNA]</scope>
    <source>
        <strain evidence="1 2">A3</strain>
    </source>
</reference>
<name>A0A191YT45_9PSED</name>
<dbReference type="InterPro" id="IPR053165">
    <property type="entry name" value="HSI-I_assembly_Hcp1"/>
</dbReference>
<dbReference type="InterPro" id="IPR036624">
    <property type="entry name" value="Hcp1-lik_sf"/>
</dbReference>
<dbReference type="PANTHER" id="PTHR36152:SF5">
    <property type="entry name" value="PROTEIN HCP1"/>
    <property type="match status" value="1"/>
</dbReference>
<dbReference type="SUPFAM" id="SSF141452">
    <property type="entry name" value="Hcp1-like"/>
    <property type="match status" value="1"/>
</dbReference>
<dbReference type="STRING" id="1853130.PMA3_12760"/>
<dbReference type="KEGG" id="psil:PMA3_12760"/>
<keyword evidence="2" id="KW-1185">Reference proteome</keyword>